<reference evidence="5 6" key="1">
    <citation type="journal article" date="2010" name="Nature">
        <title>The Ectocarpus genome and the independent evolution of multicellularity in brown algae.</title>
        <authorList>
            <person name="Cock J.M."/>
            <person name="Sterck L."/>
            <person name="Rouze P."/>
            <person name="Scornet D."/>
            <person name="Allen A.E."/>
            <person name="Amoutzias G."/>
            <person name="Anthouard V."/>
            <person name="Artiguenave F."/>
            <person name="Aury J.M."/>
            <person name="Badger J.H."/>
            <person name="Beszteri B."/>
            <person name="Billiau K."/>
            <person name="Bonnet E."/>
            <person name="Bothwell J.H."/>
            <person name="Bowler C."/>
            <person name="Boyen C."/>
            <person name="Brownlee C."/>
            <person name="Carrano C.J."/>
            <person name="Charrier B."/>
            <person name="Cho G.Y."/>
            <person name="Coelho S.M."/>
            <person name="Collen J."/>
            <person name="Corre E."/>
            <person name="Da Silva C."/>
            <person name="Delage L."/>
            <person name="Delaroque N."/>
            <person name="Dittami S.M."/>
            <person name="Doulbeau S."/>
            <person name="Elias M."/>
            <person name="Farnham G."/>
            <person name="Gachon C.M."/>
            <person name="Gschloessl B."/>
            <person name="Heesch S."/>
            <person name="Jabbari K."/>
            <person name="Jubin C."/>
            <person name="Kawai H."/>
            <person name="Kimura K."/>
            <person name="Kloareg B."/>
            <person name="Kupper F.C."/>
            <person name="Lang D."/>
            <person name="Le Bail A."/>
            <person name="Leblanc C."/>
            <person name="Lerouge P."/>
            <person name="Lohr M."/>
            <person name="Lopez P.J."/>
            <person name="Martens C."/>
            <person name="Maumus F."/>
            <person name="Michel G."/>
            <person name="Miranda-Saavedra D."/>
            <person name="Morales J."/>
            <person name="Moreau H."/>
            <person name="Motomura T."/>
            <person name="Nagasato C."/>
            <person name="Napoli C.A."/>
            <person name="Nelson D.R."/>
            <person name="Nyvall-Collen P."/>
            <person name="Peters A.F."/>
            <person name="Pommier C."/>
            <person name="Potin P."/>
            <person name="Poulain J."/>
            <person name="Quesneville H."/>
            <person name="Read B."/>
            <person name="Rensing S.A."/>
            <person name="Ritter A."/>
            <person name="Rousvoal S."/>
            <person name="Samanta M."/>
            <person name="Samson G."/>
            <person name="Schroeder D.C."/>
            <person name="Segurens B."/>
            <person name="Strittmatter M."/>
            <person name="Tonon T."/>
            <person name="Tregear J.W."/>
            <person name="Valentin K."/>
            <person name="von Dassow P."/>
            <person name="Yamagishi T."/>
            <person name="Van de Peer Y."/>
            <person name="Wincker P."/>
        </authorList>
    </citation>
    <scope>NUCLEOTIDE SEQUENCE [LARGE SCALE GENOMIC DNA]</scope>
    <source>
        <strain evidence="6">Ec32 / CCAP1310/4</strain>
    </source>
</reference>
<feature type="repeat" description="ANK" evidence="3">
    <location>
        <begin position="333"/>
        <end position="365"/>
    </location>
</feature>
<keyword evidence="6" id="KW-1185">Reference proteome</keyword>
<dbReference type="InterPro" id="IPR036770">
    <property type="entry name" value="Ankyrin_rpt-contain_sf"/>
</dbReference>
<evidence type="ECO:0000256" key="1">
    <source>
        <dbReference type="ARBA" id="ARBA00022737"/>
    </source>
</evidence>
<accession>D7G4M4</accession>
<dbReference type="PANTHER" id="PTHR24198">
    <property type="entry name" value="ANKYRIN REPEAT AND PROTEIN KINASE DOMAIN-CONTAINING PROTEIN"/>
    <property type="match status" value="1"/>
</dbReference>
<dbReference type="SUPFAM" id="SSF48403">
    <property type="entry name" value="Ankyrin repeat"/>
    <property type="match status" value="1"/>
</dbReference>
<dbReference type="eggNOG" id="KOG0504">
    <property type="taxonomic scope" value="Eukaryota"/>
</dbReference>
<dbReference type="STRING" id="2880.D7G4M4"/>
<evidence type="ECO:0000256" key="4">
    <source>
        <dbReference type="SAM" id="MobiDB-lite"/>
    </source>
</evidence>
<protein>
    <submittedName>
        <fullName evidence="5">Uncharacterized protein</fullName>
    </submittedName>
</protein>
<name>D7G4M4_ECTSI</name>
<dbReference type="SMART" id="SM00248">
    <property type="entry name" value="ANK"/>
    <property type="match status" value="6"/>
</dbReference>
<evidence type="ECO:0000313" key="5">
    <source>
        <dbReference type="EMBL" id="CBJ48927.1"/>
    </source>
</evidence>
<gene>
    <name evidence="5" type="ORF">Esi_0057_0119</name>
</gene>
<organism evidence="5 6">
    <name type="scientific">Ectocarpus siliculosus</name>
    <name type="common">Brown alga</name>
    <name type="synonym">Conferva siliculosa</name>
    <dbReference type="NCBI Taxonomy" id="2880"/>
    <lineage>
        <taxon>Eukaryota</taxon>
        <taxon>Sar</taxon>
        <taxon>Stramenopiles</taxon>
        <taxon>Ochrophyta</taxon>
        <taxon>PX clade</taxon>
        <taxon>Phaeophyceae</taxon>
        <taxon>Ectocarpales</taxon>
        <taxon>Ectocarpaceae</taxon>
        <taxon>Ectocarpus</taxon>
    </lineage>
</organism>
<dbReference type="OrthoDB" id="159935at2759"/>
<feature type="repeat" description="ANK" evidence="3">
    <location>
        <begin position="129"/>
        <end position="161"/>
    </location>
</feature>
<evidence type="ECO:0000256" key="2">
    <source>
        <dbReference type="ARBA" id="ARBA00023043"/>
    </source>
</evidence>
<feature type="repeat" description="ANK" evidence="3">
    <location>
        <begin position="196"/>
        <end position="229"/>
    </location>
</feature>
<dbReference type="PANTHER" id="PTHR24198:SF165">
    <property type="entry name" value="ANKYRIN REPEAT-CONTAINING PROTEIN-RELATED"/>
    <property type="match status" value="1"/>
</dbReference>
<evidence type="ECO:0000313" key="6">
    <source>
        <dbReference type="Proteomes" id="UP000002630"/>
    </source>
</evidence>
<keyword evidence="2 3" id="KW-0040">ANK repeat</keyword>
<keyword evidence="1" id="KW-0677">Repeat</keyword>
<evidence type="ECO:0000256" key="3">
    <source>
        <dbReference type="PROSITE-ProRule" id="PRU00023"/>
    </source>
</evidence>
<dbReference type="Gene3D" id="1.25.40.20">
    <property type="entry name" value="Ankyrin repeat-containing domain"/>
    <property type="match status" value="3"/>
</dbReference>
<dbReference type="Pfam" id="PF12796">
    <property type="entry name" value="Ank_2"/>
    <property type="match status" value="1"/>
</dbReference>
<dbReference type="PROSITE" id="PS50088">
    <property type="entry name" value="ANK_REPEAT"/>
    <property type="match status" value="3"/>
</dbReference>
<dbReference type="EMBL" id="FN649760">
    <property type="protein sequence ID" value="CBJ48927.1"/>
    <property type="molecule type" value="Genomic_DNA"/>
</dbReference>
<sequence length="456" mass="48878">MMQDPPRRPGRPQDSSGEAGHDVAEKERGETTAVVWHCCSSWLCCRTPLLNSLHRFRDHAWCRGCRPAAADGSGEGEFEWSQEIARGRSKRGRIARAAIPPNCGNGNTAMLKLLISKGANLETEARFPAGSRAIHAAISGENPTALCVLLEAGADFNSRDGAGETPLMLTALADTGALLARELFKVGASPFVKNADGMSAMHVAAGLGNLEVMTVILTNTPSVLNVLDNKGFTPMGIAALRGQRRAVFHLLSAGASDLGVDEQNAAIFWACDGGHPRMVRMMLEHGINRVGGLGAIPNSIGVAVQGRQAKILEMLVSAEGEDNRRKWAECRLRDGTPLHLAAAWVSVRVMHVLLSAGARETLPNRYGKLAGEEVGIALGPPARRSPRKEAAVVRMLQRGPAYRARSYGWPTLDGGNGTSDVALSSRTRGAKSFGVQIYRPTGTRFFATRFARYANK</sequence>
<dbReference type="PROSITE" id="PS50297">
    <property type="entry name" value="ANK_REP_REGION"/>
    <property type="match status" value="2"/>
</dbReference>
<dbReference type="Proteomes" id="UP000002630">
    <property type="component" value="Unassembled WGS sequence"/>
</dbReference>
<dbReference type="InParanoid" id="D7G4M4"/>
<dbReference type="InterPro" id="IPR002110">
    <property type="entry name" value="Ankyrin_rpt"/>
</dbReference>
<dbReference type="AlphaFoldDB" id="D7G4M4"/>
<feature type="region of interest" description="Disordered" evidence="4">
    <location>
        <begin position="1"/>
        <end position="26"/>
    </location>
</feature>
<proteinExistence type="predicted"/>